<organism evidence="2">
    <name type="scientific">Candidatus Methanogaster sp. ANME-2c ERB4</name>
    <dbReference type="NCBI Taxonomy" id="2759911"/>
    <lineage>
        <taxon>Archaea</taxon>
        <taxon>Methanobacteriati</taxon>
        <taxon>Methanobacteriota</taxon>
        <taxon>Stenosarchaea group</taxon>
        <taxon>Methanomicrobia</taxon>
        <taxon>Methanosarcinales</taxon>
        <taxon>ANME-2 cluster</taxon>
        <taxon>Candidatus Methanogasteraceae</taxon>
        <taxon>Candidatus Methanogaster</taxon>
    </lineage>
</organism>
<dbReference type="EMBL" id="MT631406">
    <property type="protein sequence ID" value="QNO50138.1"/>
    <property type="molecule type" value="Genomic_DNA"/>
</dbReference>
<gene>
    <name evidence="1" type="ORF">HKDIPMJM_00002</name>
    <name evidence="4" type="ORF">KDJOFGEH_00006</name>
    <name evidence="2" type="ORF">LENKHJGJ_00017</name>
    <name evidence="3" type="ORF">MOOMDFED_00006</name>
</gene>
<dbReference type="EMBL" id="MT631415">
    <property type="protein sequence ID" value="QNO50254.1"/>
    <property type="molecule type" value="Genomic_DNA"/>
</dbReference>
<evidence type="ECO:0000313" key="4">
    <source>
        <dbReference type="EMBL" id="QNO50254.1"/>
    </source>
</evidence>
<reference evidence="2" key="1">
    <citation type="submission" date="2020-06" db="EMBL/GenBank/DDBJ databases">
        <title>Unique genomic features of the anaerobic methanotrophic archaea.</title>
        <authorList>
            <person name="Chadwick G.L."/>
            <person name="Skennerton C.T."/>
            <person name="Laso-Perez R."/>
            <person name="Leu A.O."/>
            <person name="Speth D.R."/>
            <person name="Yu H."/>
            <person name="Morgan-Lang C."/>
            <person name="Hatzenpichler R."/>
            <person name="Goudeau D."/>
            <person name="Malmstrom R."/>
            <person name="Brazelton W.J."/>
            <person name="Woyke T."/>
            <person name="Hallam S.J."/>
            <person name="Tyson G.W."/>
            <person name="Wegener G."/>
            <person name="Boetius A."/>
            <person name="Orphan V."/>
        </authorList>
    </citation>
    <scope>NUCLEOTIDE SEQUENCE</scope>
</reference>
<accession>A0A7G9YKW2</accession>
<dbReference type="EMBL" id="MT631303">
    <property type="protein sequence ID" value="QNO48084.1"/>
    <property type="molecule type" value="Genomic_DNA"/>
</dbReference>
<evidence type="ECO:0000313" key="3">
    <source>
        <dbReference type="EMBL" id="QNO50138.1"/>
    </source>
</evidence>
<evidence type="ECO:0000313" key="2">
    <source>
        <dbReference type="EMBL" id="QNO48646.1"/>
    </source>
</evidence>
<dbReference type="AlphaFoldDB" id="A0A7G9YKW2"/>
<evidence type="ECO:0000313" key="1">
    <source>
        <dbReference type="EMBL" id="QNO48084.1"/>
    </source>
</evidence>
<sequence>MIAGMDMRKRIYYHFPKRDTHFEQRYRYYGDLPYLVRTMAGIDGKHGMFATESPDRRGHSIQARRCLEVYIVENNLEFVHLTLDNVEEILGGIESDGMLDFKMPLKYSYLDGKYNRIPFAGDDYLVRANLDGDLLTLQVHLDAGYGRTECGRVADTIVEELRRGMG</sequence>
<proteinExistence type="predicted"/>
<protein>
    <submittedName>
        <fullName evidence="2">Uncharacterized protein</fullName>
    </submittedName>
</protein>
<dbReference type="EMBL" id="MT631357">
    <property type="protein sequence ID" value="QNO48646.1"/>
    <property type="molecule type" value="Genomic_DNA"/>
</dbReference>
<name>A0A7G9YKW2_9EURY</name>